<name>A0A811ZDB2_NYCPR</name>
<feature type="region of interest" description="Disordered" evidence="3">
    <location>
        <begin position="1304"/>
        <end position="1343"/>
    </location>
</feature>
<keyword evidence="1 2" id="KW-0175">Coiled coil</keyword>
<feature type="region of interest" description="Disordered" evidence="3">
    <location>
        <begin position="1446"/>
        <end position="1484"/>
    </location>
</feature>
<feature type="compositionally biased region" description="Polar residues" evidence="3">
    <location>
        <begin position="1756"/>
        <end position="1769"/>
    </location>
</feature>
<dbReference type="InterPro" id="IPR055167">
    <property type="entry name" value="Rootletin-like_CC"/>
</dbReference>
<feature type="compositionally biased region" description="Low complexity" evidence="3">
    <location>
        <begin position="1723"/>
        <end position="1734"/>
    </location>
</feature>
<accession>A0A811ZDB2</accession>
<dbReference type="Gene3D" id="1.10.287.2610">
    <property type="match status" value="1"/>
</dbReference>
<feature type="region of interest" description="Disordered" evidence="3">
    <location>
        <begin position="338"/>
        <end position="369"/>
    </location>
</feature>
<feature type="coiled-coil region" evidence="2">
    <location>
        <begin position="1345"/>
        <end position="1432"/>
    </location>
</feature>
<dbReference type="Pfam" id="PF15035">
    <property type="entry name" value="Rootletin"/>
    <property type="match status" value="1"/>
</dbReference>
<dbReference type="GO" id="GO:0005814">
    <property type="term" value="C:centriole"/>
    <property type="evidence" value="ECO:0007669"/>
    <property type="project" value="TreeGrafter"/>
</dbReference>
<evidence type="ECO:0000313" key="5">
    <source>
        <dbReference type="EMBL" id="CAD7686680.1"/>
    </source>
</evidence>
<evidence type="ECO:0000256" key="2">
    <source>
        <dbReference type="SAM" id="Coils"/>
    </source>
</evidence>
<protein>
    <submittedName>
        <fullName evidence="5">(raccoon dog) hypothetical protein</fullName>
    </submittedName>
</protein>
<evidence type="ECO:0000313" key="6">
    <source>
        <dbReference type="Proteomes" id="UP000645828"/>
    </source>
</evidence>
<feature type="region of interest" description="Disordered" evidence="3">
    <location>
        <begin position="1682"/>
        <end position="1784"/>
    </location>
</feature>
<evidence type="ECO:0000256" key="3">
    <source>
        <dbReference type="SAM" id="MobiDB-lite"/>
    </source>
</evidence>
<feature type="compositionally biased region" description="Basic and acidic residues" evidence="3">
    <location>
        <begin position="359"/>
        <end position="369"/>
    </location>
</feature>
<feature type="compositionally biased region" description="Gly residues" evidence="3">
    <location>
        <begin position="1712"/>
        <end position="1722"/>
    </location>
</feature>
<dbReference type="GO" id="GO:0005813">
    <property type="term" value="C:centrosome"/>
    <property type="evidence" value="ECO:0007669"/>
    <property type="project" value="TreeGrafter"/>
</dbReference>
<keyword evidence="6" id="KW-1185">Reference proteome</keyword>
<feature type="coiled-coil region" evidence="2">
    <location>
        <begin position="48"/>
        <end position="104"/>
    </location>
</feature>
<feature type="coiled-coil region" evidence="2">
    <location>
        <begin position="443"/>
        <end position="502"/>
    </location>
</feature>
<feature type="region of interest" description="Disordered" evidence="3">
    <location>
        <begin position="1"/>
        <end position="39"/>
    </location>
</feature>
<organism evidence="5 6">
    <name type="scientific">Nyctereutes procyonoides</name>
    <name type="common">Raccoon dog</name>
    <name type="synonym">Canis procyonoides</name>
    <dbReference type="NCBI Taxonomy" id="34880"/>
    <lineage>
        <taxon>Eukaryota</taxon>
        <taxon>Metazoa</taxon>
        <taxon>Chordata</taxon>
        <taxon>Craniata</taxon>
        <taxon>Vertebrata</taxon>
        <taxon>Euteleostomi</taxon>
        <taxon>Mammalia</taxon>
        <taxon>Eutheria</taxon>
        <taxon>Laurasiatheria</taxon>
        <taxon>Carnivora</taxon>
        <taxon>Caniformia</taxon>
        <taxon>Canidae</taxon>
        <taxon>Nyctereutes</taxon>
    </lineage>
</organism>
<dbReference type="PANTHER" id="PTHR23159">
    <property type="entry name" value="CENTROSOMAL PROTEIN 2"/>
    <property type="match status" value="1"/>
</dbReference>
<dbReference type="EMBL" id="CAJHUB010000762">
    <property type="protein sequence ID" value="CAD7686680.1"/>
    <property type="molecule type" value="Genomic_DNA"/>
</dbReference>
<feature type="compositionally biased region" description="Low complexity" evidence="3">
    <location>
        <begin position="19"/>
        <end position="38"/>
    </location>
</feature>
<comment type="caution">
    <text evidence="5">The sequence shown here is derived from an EMBL/GenBank/DDBJ whole genome shotgun (WGS) entry which is preliminary data.</text>
</comment>
<evidence type="ECO:0000259" key="4">
    <source>
        <dbReference type="Pfam" id="PF15035"/>
    </source>
</evidence>
<feature type="coiled-coil region" evidence="2">
    <location>
        <begin position="716"/>
        <end position="974"/>
    </location>
</feature>
<feature type="coiled-coil region" evidence="2">
    <location>
        <begin position="1567"/>
        <end position="1636"/>
    </location>
</feature>
<dbReference type="PANTHER" id="PTHR23159:SF16">
    <property type="entry name" value="CILIARY ROOTLET COILED-COIL PROTEIN 2"/>
    <property type="match status" value="1"/>
</dbReference>
<evidence type="ECO:0000256" key="1">
    <source>
        <dbReference type="ARBA" id="ARBA00023054"/>
    </source>
</evidence>
<feature type="region of interest" description="Disordered" evidence="3">
    <location>
        <begin position="1517"/>
        <end position="1564"/>
    </location>
</feature>
<sequence>MSGPTAEGAQGPARVPPWGQGAVAQAVPADPGAPPAGVREPLAASARLQEENELLQQELCRLESLLVQAGAEQDELASRCHTASERLQARLETTEARLRRSELEHSVDLEEALGRLEAAEQRSSGLAQVNNLLRQQLEHLRRANDGLAEELARTADGVLHLRSQLELREAQRGTGTQVLARGGPRRLVAGGRPGGREAHVALRRAAHVRVPVWARVSAHSPGRPPLGRQLRDLARECGQTRRLDGPQAFLAATCVPLESLTLASGPERPRVHQPRVPEVVWSGIFRSSWRLSGRAARACAALIPAPGGSPCGPGHSEAQQGRRLHTTQGLGKGFVEEEERGDVRASVGSGIREAPGAGREGRGSQRPRDGGAQDLLLLWRRATALRAQLAELRAATDRGLADMRAEAARTARRLRTACLSLDCHLRLSARGEPGAPEQQALQASRLERQLRDKVQEMLQLQGRWDAEKVALRARLSEQTLLVEKLTEQSSKHESTIASLRADLQARESPRGGGQRAAGVLEEEAASLRRVLRRIAEVAQADAGGPLLATSRSAEAEEAGGQLRRPACSASPPPARSPDTPEAALQAVQVAIERRRRREQAAGRLSGCFLHRLLPRGRWRWDLKLPAPRRTRSCRGAACCGHSRGEGCRLGAGPGAGLLRAAQGPRHPAHGLPPTGAEVHTGTSLQGHPHSPGLPRLPALRPQACPQLTAPPPLWFLHLSRGRLEQLEEKVSGLRRELVSAQEALHSAQLQRDVVESEREGLRRALARAESSNTDLELLVTRLKSEGVEQRDSLARMAALTEGLAEDRSHLSHLVLQLEQERDQLREQQKALEQEQAGARERLAQVEQQLEQVQVQAARLQQQVGQVTCKKQALEEQLAQSLRDQEAQMDTLQRALQEKEALSEERTQLLAKQAALERQVQLTAAEAADLRAERDSLESTLLDTQRLSGQLQAEREQLEGETQSLRLARQTLQVEMQQLKSAWEVQETKLQWDVGRLQRLVAQQEREVQLALESQALAHHEDLARLQRDKETLSLSLTEEKEVAARRLEEEKKLVAKNAAKREALKEEIQTLKHERDESLLQLEQEMQQALSLKEAERRLLEEELSRALQELEQVRQEAQSRHERAEAAVGAADAELKTLQAQFEDAVAAHQREAAALSDSLREVAAERSDTRREAERLQAQLDEAREALAVLRRELQGREESGEGLRREALEARRALADEAREKDVLRRSNAELRAAIRRAEQDRASFQRAKEEGEQKLLVLEEARAAAQKEAWELRASLREVERAGADARRGLQELGRQVNMLEAENRRKSQEVSQLQARGAQDAERQQQSQREAAHEGTRGEVLRLRQELAEVEAGAEAQKQQLEERLRQSRGVERSLRAELRSVSGRLRQASGAAEGLQARLDEARGRLGGLEQELAQAEAARRDSEGHLRRLWSTLRCGLGLQGHGPPGSPSRPASRGKVSVLGGAGAPVQAPRPTWGTRRGGWFPGLPRAPCRWGQAESRGPGHLRVCHQVPATSPRRHCPAGSDSSPGRSPRHRASSPSRAGSPPRGPSPAPGDHSPAVDVASVRDALRDFVQRLRDAQRERDDWHLQVLSLSRQLREAESARAQAQSHAGQLQTALAEAEEAWRQAEGETRTAQAARALQEEALHRLDAEHLASRRAAGRERRRFQERLDALHRALGESRRHSQGRARRWKGPQEQAARREGARSPGGRGGGGGAPPAAGQVFAPGASQTPSDRQRTDGETEAGGSPTPYDTGSAVDTQPSGESLEAPGSRLPSAGR</sequence>
<feature type="compositionally biased region" description="Basic residues" evidence="3">
    <location>
        <begin position="1689"/>
        <end position="1698"/>
    </location>
</feature>
<gene>
    <name evidence="5" type="ORF">NYPRO_LOCUS19473</name>
</gene>
<dbReference type="Proteomes" id="UP000645828">
    <property type="component" value="Unassembled WGS sequence"/>
</dbReference>
<proteinExistence type="predicted"/>
<feature type="region of interest" description="Disordered" evidence="3">
    <location>
        <begin position="551"/>
        <end position="582"/>
    </location>
</feature>
<reference evidence="5" key="1">
    <citation type="submission" date="2020-12" db="EMBL/GenBank/DDBJ databases">
        <authorList>
            <consortium name="Molecular Ecology Group"/>
        </authorList>
    </citation>
    <scope>NUCLEOTIDE SEQUENCE</scope>
    <source>
        <strain evidence="5">TBG_1078</strain>
    </source>
</reference>
<feature type="domain" description="Rootletin-like coiled-coil" evidence="4">
    <location>
        <begin position="59"/>
        <end position="171"/>
    </location>
</feature>